<evidence type="ECO:0000256" key="2">
    <source>
        <dbReference type="ARBA" id="ARBA00022801"/>
    </source>
</evidence>
<gene>
    <name evidence="5" type="ORF">N4T19_03080</name>
</gene>
<evidence type="ECO:0000259" key="4">
    <source>
        <dbReference type="SMART" id="SM00479"/>
    </source>
</evidence>
<keyword evidence="3 5" id="KW-0269">Exonuclease</keyword>
<dbReference type="InterPro" id="IPR036397">
    <property type="entry name" value="RNaseH_sf"/>
</dbReference>
<protein>
    <submittedName>
        <fullName evidence="5">3'-5' exonuclease</fullName>
    </submittedName>
</protein>
<keyword evidence="2" id="KW-0378">Hydrolase</keyword>
<dbReference type="Proteomes" id="UP001058290">
    <property type="component" value="Chromosome"/>
</dbReference>
<evidence type="ECO:0000313" key="5">
    <source>
        <dbReference type="EMBL" id="UXC19124.1"/>
    </source>
</evidence>
<dbReference type="PANTHER" id="PTHR30231">
    <property type="entry name" value="DNA POLYMERASE III SUBUNIT EPSILON"/>
    <property type="match status" value="1"/>
</dbReference>
<organism evidence="5 6">
    <name type="scientific">Comamonas squillarum</name>
    <dbReference type="NCBI Taxonomy" id="2977320"/>
    <lineage>
        <taxon>Bacteria</taxon>
        <taxon>Pseudomonadati</taxon>
        <taxon>Pseudomonadota</taxon>
        <taxon>Betaproteobacteria</taxon>
        <taxon>Burkholderiales</taxon>
        <taxon>Comamonadaceae</taxon>
        <taxon>Comamonas</taxon>
    </lineage>
</organism>
<proteinExistence type="predicted"/>
<keyword evidence="1" id="KW-0540">Nuclease</keyword>
<dbReference type="EMBL" id="CP104377">
    <property type="protein sequence ID" value="UXC19124.1"/>
    <property type="molecule type" value="Genomic_DNA"/>
</dbReference>
<dbReference type="SMART" id="SM00479">
    <property type="entry name" value="EXOIII"/>
    <property type="match status" value="1"/>
</dbReference>
<dbReference type="InterPro" id="IPR013520">
    <property type="entry name" value="Ribonucl_H"/>
</dbReference>
<reference evidence="5" key="1">
    <citation type="submission" date="2022-09" db="EMBL/GenBank/DDBJ databases">
        <title>Bacterial diversity in gut of crayfish and pufferfish.</title>
        <authorList>
            <person name="Huang Y."/>
        </authorList>
    </citation>
    <scope>NUCLEOTIDE SEQUENCE</scope>
    <source>
        <strain evidence="5">PR12</strain>
    </source>
</reference>
<feature type="domain" description="Exonuclease" evidence="4">
    <location>
        <begin position="3"/>
        <end position="203"/>
    </location>
</feature>
<evidence type="ECO:0000313" key="6">
    <source>
        <dbReference type="Proteomes" id="UP001058290"/>
    </source>
</evidence>
<dbReference type="GO" id="GO:0004527">
    <property type="term" value="F:exonuclease activity"/>
    <property type="evidence" value="ECO:0007669"/>
    <property type="project" value="UniProtKB-KW"/>
</dbReference>
<dbReference type="CDD" id="cd06127">
    <property type="entry name" value="DEDDh"/>
    <property type="match status" value="1"/>
</dbReference>
<sequence>MTLALAYDTETTGLPLFKEPSEHPDQPHIVQLGAILVDLNTRTTIASMDVIIRPDGWTIPDEVAQVHGITTERALAVGIPERTALEMFMTLWDGRLLLGHNESFDRRILRIAQHRFPASVCDDQRDNWKAAKSHCTQLLSTPILQLPPTEKMKAARRFHHKSANLREAYEHFMGKPLVDAHSAMADCRAALDVFFAIQDLKAAQAA</sequence>
<dbReference type="Gene3D" id="3.30.420.10">
    <property type="entry name" value="Ribonuclease H-like superfamily/Ribonuclease H"/>
    <property type="match status" value="1"/>
</dbReference>
<keyword evidence="6" id="KW-1185">Reference proteome</keyword>
<dbReference type="InterPro" id="IPR012337">
    <property type="entry name" value="RNaseH-like_sf"/>
</dbReference>
<dbReference type="PANTHER" id="PTHR30231:SF4">
    <property type="entry name" value="PROTEIN NEN2"/>
    <property type="match status" value="1"/>
</dbReference>
<evidence type="ECO:0000256" key="3">
    <source>
        <dbReference type="ARBA" id="ARBA00022839"/>
    </source>
</evidence>
<dbReference type="Pfam" id="PF00929">
    <property type="entry name" value="RNase_T"/>
    <property type="match status" value="1"/>
</dbReference>
<name>A0ABY6A325_9BURK</name>
<dbReference type="RefSeq" id="WP_260719429.1">
    <property type="nucleotide sequence ID" value="NZ_CP104377.1"/>
</dbReference>
<accession>A0ABY6A325</accession>
<dbReference type="SUPFAM" id="SSF53098">
    <property type="entry name" value="Ribonuclease H-like"/>
    <property type="match status" value="1"/>
</dbReference>
<evidence type="ECO:0000256" key="1">
    <source>
        <dbReference type="ARBA" id="ARBA00022722"/>
    </source>
</evidence>